<evidence type="ECO:0000313" key="2">
    <source>
        <dbReference type="EMBL" id="TNN51476.1"/>
    </source>
</evidence>
<organism evidence="2 3">
    <name type="scientific">Liparis tanakae</name>
    <name type="common">Tanaka's snailfish</name>
    <dbReference type="NCBI Taxonomy" id="230148"/>
    <lineage>
        <taxon>Eukaryota</taxon>
        <taxon>Metazoa</taxon>
        <taxon>Chordata</taxon>
        <taxon>Craniata</taxon>
        <taxon>Vertebrata</taxon>
        <taxon>Euteleostomi</taxon>
        <taxon>Actinopterygii</taxon>
        <taxon>Neopterygii</taxon>
        <taxon>Teleostei</taxon>
        <taxon>Neoteleostei</taxon>
        <taxon>Acanthomorphata</taxon>
        <taxon>Eupercaria</taxon>
        <taxon>Perciformes</taxon>
        <taxon>Cottioidei</taxon>
        <taxon>Cottales</taxon>
        <taxon>Liparidae</taxon>
        <taxon>Liparis</taxon>
    </lineage>
</organism>
<name>A0A4Z2GD22_9TELE</name>
<dbReference type="AlphaFoldDB" id="A0A4Z2GD22"/>
<gene>
    <name evidence="2" type="ORF">EYF80_038326</name>
</gene>
<evidence type="ECO:0000256" key="1">
    <source>
        <dbReference type="SAM" id="MobiDB-lite"/>
    </source>
</evidence>
<proteinExistence type="predicted"/>
<dbReference type="Proteomes" id="UP000314294">
    <property type="component" value="Unassembled WGS sequence"/>
</dbReference>
<comment type="caution">
    <text evidence="2">The sequence shown here is derived from an EMBL/GenBank/DDBJ whole genome shotgun (WGS) entry which is preliminary data.</text>
</comment>
<feature type="region of interest" description="Disordered" evidence="1">
    <location>
        <begin position="1"/>
        <end position="51"/>
    </location>
</feature>
<feature type="compositionally biased region" description="Basic and acidic residues" evidence="1">
    <location>
        <begin position="21"/>
        <end position="41"/>
    </location>
</feature>
<reference evidence="2 3" key="1">
    <citation type="submission" date="2019-03" db="EMBL/GenBank/DDBJ databases">
        <title>First draft genome of Liparis tanakae, snailfish: a comprehensive survey of snailfish specific genes.</title>
        <authorList>
            <person name="Kim W."/>
            <person name="Song I."/>
            <person name="Jeong J.-H."/>
            <person name="Kim D."/>
            <person name="Kim S."/>
            <person name="Ryu S."/>
            <person name="Song J.Y."/>
            <person name="Lee S.K."/>
        </authorList>
    </citation>
    <scope>NUCLEOTIDE SEQUENCE [LARGE SCALE GENOMIC DNA]</scope>
    <source>
        <tissue evidence="2">Muscle</tissue>
    </source>
</reference>
<feature type="region of interest" description="Disordered" evidence="1">
    <location>
        <begin position="100"/>
        <end position="127"/>
    </location>
</feature>
<evidence type="ECO:0000313" key="3">
    <source>
        <dbReference type="Proteomes" id="UP000314294"/>
    </source>
</evidence>
<dbReference type="EMBL" id="SRLO01000581">
    <property type="protein sequence ID" value="TNN51476.1"/>
    <property type="molecule type" value="Genomic_DNA"/>
</dbReference>
<protein>
    <submittedName>
        <fullName evidence="2">Uncharacterized protein</fullName>
    </submittedName>
</protein>
<sequence>MPPASISGGSGVRVGATDPKYASDRRRSRCQKPESDLEARGPKQPGITREKISGAEREISTLLSHRLNRRRIQWPRAARVSFWHTAQSWIPSWLFASGGRDKEAGPLSSRPPRFPVPEVSPRAEARPGWRSYCLHT</sequence>
<keyword evidence="3" id="KW-1185">Reference proteome</keyword>
<accession>A0A4Z2GD22</accession>